<dbReference type="InterPro" id="IPR038740">
    <property type="entry name" value="BioF2-like_GNAT_dom"/>
</dbReference>
<dbReference type="SUPFAM" id="SSF55729">
    <property type="entry name" value="Acyl-CoA N-acyltransferases (Nat)"/>
    <property type="match status" value="1"/>
</dbReference>
<comment type="caution">
    <text evidence="2">The sequence shown here is derived from an EMBL/GenBank/DDBJ whole genome shotgun (WGS) entry which is preliminary data.</text>
</comment>
<name>A0AAW9RKY8_9HYPH</name>
<dbReference type="RefSeq" id="WP_340332103.1">
    <property type="nucleotide sequence ID" value="NZ_JAZHOF010000011.1"/>
</dbReference>
<accession>A0AAW9RKY8</accession>
<dbReference type="Gene3D" id="3.40.630.30">
    <property type="match status" value="1"/>
</dbReference>
<dbReference type="InterPro" id="IPR016181">
    <property type="entry name" value="Acyl_CoA_acyltransferase"/>
</dbReference>
<keyword evidence="2" id="KW-0012">Acyltransferase</keyword>
<dbReference type="EMBL" id="JAZHOF010000011">
    <property type="protein sequence ID" value="MEJ8574407.1"/>
    <property type="molecule type" value="Genomic_DNA"/>
</dbReference>
<proteinExistence type="predicted"/>
<evidence type="ECO:0000259" key="1">
    <source>
        <dbReference type="Pfam" id="PF13480"/>
    </source>
</evidence>
<keyword evidence="2" id="KW-0808">Transferase</keyword>
<keyword evidence="3" id="KW-1185">Reference proteome</keyword>
<dbReference type="EC" id="2.3.1.-" evidence="2"/>
<dbReference type="GO" id="GO:0016746">
    <property type="term" value="F:acyltransferase activity"/>
    <property type="evidence" value="ECO:0007669"/>
    <property type="project" value="UniProtKB-KW"/>
</dbReference>
<dbReference type="AlphaFoldDB" id="A0AAW9RKY8"/>
<evidence type="ECO:0000313" key="2">
    <source>
        <dbReference type="EMBL" id="MEJ8574407.1"/>
    </source>
</evidence>
<feature type="domain" description="BioF2-like acetyltransferase" evidence="1">
    <location>
        <begin position="205"/>
        <end position="353"/>
    </location>
</feature>
<dbReference type="Pfam" id="PF13480">
    <property type="entry name" value="Acetyltransf_6"/>
    <property type="match status" value="1"/>
</dbReference>
<dbReference type="Proteomes" id="UP001378188">
    <property type="component" value="Unassembled WGS sequence"/>
</dbReference>
<evidence type="ECO:0000313" key="3">
    <source>
        <dbReference type="Proteomes" id="UP001378188"/>
    </source>
</evidence>
<sequence>MQALIADALPVLSGVLGVAPRTHGRSRSAISIGDVSVATTDSIAGLEALETEWLALERAEGSTTTPFQTYRFHREWVRHFVDADVSFRVVTVRSNGNLVLVLPLAVRRTALGNVATWMGDPLIQYGDAICSPNGDTMRWMDAAYASLKRDGSISVLSLTRVRADSAVAAWCDARMFAIGAPEQAISIDLSGFSEEGDFARARASRAARNRKRRRKLEKIGEVALRVVKSGDEAVRLVEQAVEMKKVWLQERGLMGRAFSDDRMQACLEALVRSPGDSETSDGAVICSLEIDGRPASIEYAFRHNGRHCAFMGAFESEWSRHSPGQVQMQDTIERCIADGATAYDLMAPADPYKCELGTTAVDVQDYSTVLSYAGLPAALWTSYGARSAKAVFSLMPQALRMSIRARLA</sequence>
<protein>
    <submittedName>
        <fullName evidence="2">GNAT family N-acetyltransferase</fullName>
        <ecNumber evidence="2">2.3.1.-</ecNumber>
    </submittedName>
</protein>
<organism evidence="2 3">
    <name type="scientific">Microbaculum marinum</name>
    <dbReference type="NCBI Taxonomy" id="1764581"/>
    <lineage>
        <taxon>Bacteria</taxon>
        <taxon>Pseudomonadati</taxon>
        <taxon>Pseudomonadota</taxon>
        <taxon>Alphaproteobacteria</taxon>
        <taxon>Hyphomicrobiales</taxon>
        <taxon>Tepidamorphaceae</taxon>
        <taxon>Microbaculum</taxon>
    </lineage>
</organism>
<reference evidence="2 3" key="1">
    <citation type="submission" date="2024-02" db="EMBL/GenBank/DDBJ databases">
        <title>Genome analysis and characterization of Microbaculum marinisediminis sp. nov., isolated from marine sediment.</title>
        <authorList>
            <person name="Du Z.-J."/>
            <person name="Ye Y.-Q."/>
            <person name="Zhang Z.-R."/>
            <person name="Yuan S.-M."/>
            <person name="Zhang X.-Y."/>
        </authorList>
    </citation>
    <scope>NUCLEOTIDE SEQUENCE [LARGE SCALE GENOMIC DNA]</scope>
    <source>
        <strain evidence="2 3">SDUM1044001</strain>
    </source>
</reference>
<gene>
    <name evidence="2" type="ORF">V3328_23190</name>
</gene>